<feature type="region of interest" description="Disordered" evidence="1">
    <location>
        <begin position="1"/>
        <end position="26"/>
    </location>
</feature>
<dbReference type="AlphaFoldDB" id="A0A1D1XZD6"/>
<feature type="domain" description="DUF7054" evidence="2">
    <location>
        <begin position="28"/>
        <end position="111"/>
    </location>
</feature>
<evidence type="ECO:0000259" key="2">
    <source>
        <dbReference type="Pfam" id="PF23156"/>
    </source>
</evidence>
<dbReference type="InterPro" id="IPR055482">
    <property type="entry name" value="DUF7054"/>
</dbReference>
<feature type="compositionally biased region" description="Basic and acidic residues" evidence="1">
    <location>
        <begin position="121"/>
        <end position="136"/>
    </location>
</feature>
<dbReference type="InterPro" id="IPR040358">
    <property type="entry name" value="At4g22758-like"/>
</dbReference>
<dbReference type="Pfam" id="PF23156">
    <property type="entry name" value="DUF7054"/>
    <property type="match status" value="1"/>
</dbReference>
<gene>
    <name evidence="3" type="primary">At4g22758_6</name>
    <name evidence="3" type="ORF">g.51901</name>
</gene>
<dbReference type="PANTHER" id="PTHR33270">
    <property type="entry name" value="BNAC05G50380D PROTEIN"/>
    <property type="match status" value="1"/>
</dbReference>
<reference evidence="3" key="1">
    <citation type="submission" date="2015-07" db="EMBL/GenBank/DDBJ databases">
        <title>Transcriptome Assembly of Anthurium amnicola.</title>
        <authorList>
            <person name="Suzuki J."/>
        </authorList>
    </citation>
    <scope>NUCLEOTIDE SEQUENCE</scope>
</reference>
<feature type="compositionally biased region" description="Pro residues" evidence="1">
    <location>
        <begin position="16"/>
        <end position="25"/>
    </location>
</feature>
<sequence>SSSSSSPSSPWGGSSPPVPPAPEQPRVPTKVLVNVTVQRSLGPVQVVASTDWTVAHLVAAVLHLYAKEGRRPLLPSTKPTLFALHYSQFSLQCIDGEEKLVGLGSRNFFLCPKVAAGHDGPSSHHPAEVPPEKTCSKEAAAAAAAEERSSSKIPPMLPWLRFMDFLL</sequence>
<dbReference type="EMBL" id="GDJX01020205">
    <property type="protein sequence ID" value="JAT47731.1"/>
    <property type="molecule type" value="Transcribed_RNA"/>
</dbReference>
<name>A0A1D1XZD6_9ARAE</name>
<proteinExistence type="predicted"/>
<dbReference type="PANTHER" id="PTHR33270:SF24">
    <property type="entry name" value="EXPRESSED PROTEIN"/>
    <property type="match status" value="1"/>
</dbReference>
<feature type="region of interest" description="Disordered" evidence="1">
    <location>
        <begin position="120"/>
        <end position="141"/>
    </location>
</feature>
<feature type="compositionally biased region" description="Low complexity" evidence="1">
    <location>
        <begin position="1"/>
        <end position="15"/>
    </location>
</feature>
<protein>
    <submittedName>
        <fullName evidence="3">Uncharacterized protein At4g22758</fullName>
    </submittedName>
</protein>
<evidence type="ECO:0000313" key="3">
    <source>
        <dbReference type="EMBL" id="JAT47731.1"/>
    </source>
</evidence>
<accession>A0A1D1XZD6</accession>
<organism evidence="3">
    <name type="scientific">Anthurium amnicola</name>
    <dbReference type="NCBI Taxonomy" id="1678845"/>
    <lineage>
        <taxon>Eukaryota</taxon>
        <taxon>Viridiplantae</taxon>
        <taxon>Streptophyta</taxon>
        <taxon>Embryophyta</taxon>
        <taxon>Tracheophyta</taxon>
        <taxon>Spermatophyta</taxon>
        <taxon>Magnoliopsida</taxon>
        <taxon>Liliopsida</taxon>
        <taxon>Araceae</taxon>
        <taxon>Pothoideae</taxon>
        <taxon>Potheae</taxon>
        <taxon>Anthurium</taxon>
    </lineage>
</organism>
<evidence type="ECO:0000256" key="1">
    <source>
        <dbReference type="SAM" id="MobiDB-lite"/>
    </source>
</evidence>
<feature type="non-terminal residue" evidence="3">
    <location>
        <position position="1"/>
    </location>
</feature>